<accession>A0A8B5VTL4</accession>
<gene>
    <name evidence="1" type="ORF">AUF17_17145</name>
</gene>
<protein>
    <submittedName>
        <fullName evidence="1">Bacteriocin-type signal sequence</fullName>
    </submittedName>
</protein>
<name>A0A8B5VTL4_ENTAV</name>
<dbReference type="AlphaFoldDB" id="A0A8B5VTL4"/>
<dbReference type="RefSeq" id="WP_144204758.1">
    <property type="nucleotide sequence ID" value="NZ_CABHNH010000057.1"/>
</dbReference>
<evidence type="ECO:0000313" key="2">
    <source>
        <dbReference type="Proteomes" id="UP000316316"/>
    </source>
</evidence>
<sequence length="67" mass="6348">MIKKDVLKKVDLKKVIGGGGASGTWMDSKTKACINGQAGGMLAGSPGGLGGIIIGGIGGAIAGGCFG</sequence>
<dbReference type="EMBL" id="PDXQ01000002">
    <property type="protein sequence ID" value="TRZ28443.1"/>
    <property type="molecule type" value="Genomic_DNA"/>
</dbReference>
<proteinExistence type="predicted"/>
<reference evidence="1 2" key="1">
    <citation type="submission" date="2017-10" db="EMBL/GenBank/DDBJ databases">
        <title>FDA dAtabase for Regulatory Grade micrObial Sequences (FDA-ARGOS): Supporting development and validation of Infectious Disease Dx tests.</title>
        <authorList>
            <person name="Campos J."/>
            <person name="Goldberg B."/>
            <person name="Tallon L.J."/>
            <person name="Sadzewicz L."/>
            <person name="Sengamalay N."/>
            <person name="Ott S."/>
            <person name="Godinez A."/>
            <person name="Nagaraj S."/>
            <person name="Vyas G."/>
            <person name="Aluvathingal J."/>
            <person name="Nadendla S."/>
            <person name="Geyer C."/>
            <person name="Nandy P."/>
            <person name="Hobson J."/>
            <person name="Sichtig H."/>
        </authorList>
    </citation>
    <scope>NUCLEOTIDE SEQUENCE [LARGE SCALE GENOMIC DNA]</scope>
    <source>
        <strain evidence="1 2">FDAARGOS_185</strain>
    </source>
</reference>
<evidence type="ECO:0000313" key="1">
    <source>
        <dbReference type="EMBL" id="TRZ28443.1"/>
    </source>
</evidence>
<dbReference type="Proteomes" id="UP000316316">
    <property type="component" value="Unassembled WGS sequence"/>
</dbReference>
<comment type="caution">
    <text evidence="1">The sequence shown here is derived from an EMBL/GenBank/DDBJ whole genome shotgun (WGS) entry which is preliminary data.</text>
</comment>
<organism evidence="1 2">
    <name type="scientific">Enterococcus avium</name>
    <name type="common">Streptococcus avium</name>
    <dbReference type="NCBI Taxonomy" id="33945"/>
    <lineage>
        <taxon>Bacteria</taxon>
        <taxon>Bacillati</taxon>
        <taxon>Bacillota</taxon>
        <taxon>Bacilli</taxon>
        <taxon>Lactobacillales</taxon>
        <taxon>Enterococcaceae</taxon>
        <taxon>Enterococcus</taxon>
    </lineage>
</organism>